<evidence type="ECO:0000313" key="11">
    <source>
        <dbReference type="EMBL" id="RIV23324.1"/>
    </source>
</evidence>
<dbReference type="AlphaFoldDB" id="A0A418MAC7"/>
<feature type="domain" description="DUF11" evidence="10">
    <location>
        <begin position="634"/>
        <end position="741"/>
    </location>
</feature>
<sequence length="760" mass="79851">MKHLFALIFSLTALYVQGQSVVYVTPLGAGNQSGSSWSDALPGNQLQSRLASASSGTQFWVTGGTYKPTTGTDRAISFRIPSGVQVYGGFSGSESTLNGRPSSTSEPSSTTFSGDIGLIRDYLDNSYHVVRFDNVNDQTLLNRVTITAGYASGPILNGSIPHSYGAGIFNNAQYSGNRSLPTISDCDFIGNTAVSYGGAICNSATLQARAVLTLLNCRFINNSGYGGGAIYNEAGSTGQFQLFATNCVFTDNRASYFGGGVSSSIRDASTNNVTFTNCIFTGNHAGWNGGAIHNQNDSGSSLQIKVLNSLLFNNSCRYGGAGINNNSTGASISIQVTNSTLVKNNNIEGLGGAIRSSSFEARLPVRSTIQNCIVWGNSSGIFDEKNATSLITYSDIQDKTDSLSSPTGNRSINPFFNDFENNDFRLLFGSPCINTGDPASTAATVSEKDLDGNPRIAENRIDMGVYEFQLTSQPTADLSLSLQVSNRTPNPNQPISYILIVTNNGPSPATNVIWQNRLPDNLTFVGGDNVSATNGILSGQIGSLTSGASASFTYQLRPTQSGRYVNAAQVTFADQPDPDSQPDSGTGDGQDDAAAIEIRTANGDGPVFVSANPNQVPLPPLQSNQPTPDPNKIDLSLALSVSNRSPRVGDLLTYTLVVSNRGGATASTVNVMVYLPNGQPFESSDSLTPTGEALSGGVNTLAPGAQAVFIYKTRATQPGAAITRAQIRQASPPDVDSTPDNGTENGEDDTAQISIRTVSN</sequence>
<feature type="chain" id="PRO_5018966028" evidence="9">
    <location>
        <begin position="19"/>
        <end position="760"/>
    </location>
</feature>
<dbReference type="InterPro" id="IPR006626">
    <property type="entry name" value="PbH1"/>
</dbReference>
<dbReference type="GO" id="GO:0009279">
    <property type="term" value="C:cell outer membrane"/>
    <property type="evidence" value="ECO:0007669"/>
    <property type="project" value="UniProtKB-SubCell"/>
</dbReference>
<dbReference type="InterPro" id="IPR013783">
    <property type="entry name" value="Ig-like_fold"/>
</dbReference>
<dbReference type="InterPro" id="IPR059226">
    <property type="entry name" value="Choice_anch_Q_dom"/>
</dbReference>
<evidence type="ECO:0000256" key="2">
    <source>
        <dbReference type="ARBA" id="ARBA00004442"/>
    </source>
</evidence>
<comment type="caution">
    <text evidence="11">The sequence shown here is derived from an EMBL/GenBank/DDBJ whole genome shotgun (WGS) entry which is preliminary data.</text>
</comment>
<feature type="domain" description="DUF11" evidence="10">
    <location>
        <begin position="477"/>
        <end position="585"/>
    </location>
</feature>
<dbReference type="Pfam" id="PF01345">
    <property type="entry name" value="DUF11"/>
    <property type="match status" value="2"/>
</dbReference>
<dbReference type="OrthoDB" id="1491394at2"/>
<dbReference type="SMART" id="SM00710">
    <property type="entry name" value="PbH1"/>
    <property type="match status" value="6"/>
</dbReference>
<feature type="region of interest" description="Disordered" evidence="8">
    <location>
        <begin position="603"/>
        <end position="630"/>
    </location>
</feature>
<feature type="compositionally biased region" description="Polar residues" evidence="8">
    <location>
        <begin position="751"/>
        <end position="760"/>
    </location>
</feature>
<gene>
    <name evidence="11" type="ORF">DYU11_09970</name>
</gene>
<dbReference type="PANTHER" id="PTHR34819:SF3">
    <property type="entry name" value="CELL SURFACE PROTEIN"/>
    <property type="match status" value="1"/>
</dbReference>
<dbReference type="RefSeq" id="WP_119667542.1">
    <property type="nucleotide sequence ID" value="NZ_QXED01000003.1"/>
</dbReference>
<evidence type="ECO:0000256" key="6">
    <source>
        <dbReference type="ARBA" id="ARBA00023136"/>
    </source>
</evidence>
<organism evidence="11 12">
    <name type="scientific">Fibrisoma montanum</name>
    <dbReference type="NCBI Taxonomy" id="2305895"/>
    <lineage>
        <taxon>Bacteria</taxon>
        <taxon>Pseudomonadati</taxon>
        <taxon>Bacteroidota</taxon>
        <taxon>Cytophagia</taxon>
        <taxon>Cytophagales</taxon>
        <taxon>Spirosomataceae</taxon>
        <taxon>Fibrisoma</taxon>
    </lineage>
</organism>
<reference evidence="11 12" key="1">
    <citation type="submission" date="2018-08" db="EMBL/GenBank/DDBJ databases">
        <title>Fibrisoma montanum sp. nov., isolated from Danxia mountain soil.</title>
        <authorList>
            <person name="Huang Y."/>
        </authorList>
    </citation>
    <scope>NUCLEOTIDE SEQUENCE [LARGE SCALE GENOMIC DNA]</scope>
    <source>
        <strain evidence="11 12">HYT19</strain>
    </source>
</reference>
<feature type="compositionally biased region" description="Polar residues" evidence="8">
    <location>
        <begin position="611"/>
        <end position="626"/>
    </location>
</feature>
<protein>
    <submittedName>
        <fullName evidence="11">DUF11 domain-containing protein</fullName>
    </submittedName>
</protein>
<keyword evidence="4" id="KW-0964">Secreted</keyword>
<evidence type="ECO:0000259" key="10">
    <source>
        <dbReference type="Pfam" id="PF01345"/>
    </source>
</evidence>
<comment type="subcellular location">
    <subcellularLocation>
        <location evidence="1">Cell envelope</location>
    </subcellularLocation>
    <subcellularLocation>
        <location evidence="2">Cell outer membrane</location>
    </subcellularLocation>
    <subcellularLocation>
        <location evidence="3">Secreted</location>
    </subcellularLocation>
</comment>
<evidence type="ECO:0000256" key="8">
    <source>
        <dbReference type="SAM" id="MobiDB-lite"/>
    </source>
</evidence>
<dbReference type="Gene3D" id="2.60.40.10">
    <property type="entry name" value="Immunoglobulins"/>
    <property type="match status" value="2"/>
</dbReference>
<evidence type="ECO:0000256" key="7">
    <source>
        <dbReference type="ARBA" id="ARBA00023237"/>
    </source>
</evidence>
<dbReference type="Pfam" id="PF02415">
    <property type="entry name" value="Chlam_PMP"/>
    <property type="match status" value="2"/>
</dbReference>
<feature type="region of interest" description="Disordered" evidence="8">
    <location>
        <begin position="727"/>
        <end position="760"/>
    </location>
</feature>
<evidence type="ECO:0000313" key="12">
    <source>
        <dbReference type="Proteomes" id="UP000283523"/>
    </source>
</evidence>
<dbReference type="InterPro" id="IPR012334">
    <property type="entry name" value="Pectin_lyas_fold"/>
</dbReference>
<name>A0A418MAC7_9BACT</name>
<evidence type="ECO:0000256" key="3">
    <source>
        <dbReference type="ARBA" id="ARBA00004613"/>
    </source>
</evidence>
<dbReference type="InterPro" id="IPR001434">
    <property type="entry name" value="OmcB-like_DUF11"/>
</dbReference>
<dbReference type="SUPFAM" id="SSF51126">
    <property type="entry name" value="Pectin lyase-like"/>
    <property type="match status" value="1"/>
</dbReference>
<dbReference type="PANTHER" id="PTHR34819">
    <property type="entry name" value="LARGE CYSTEINE-RICH PERIPLASMIC PROTEIN OMCB"/>
    <property type="match status" value="1"/>
</dbReference>
<proteinExistence type="predicted"/>
<dbReference type="GO" id="GO:0005576">
    <property type="term" value="C:extracellular region"/>
    <property type="evidence" value="ECO:0007669"/>
    <property type="project" value="UniProtKB-SubCell"/>
</dbReference>
<dbReference type="InterPro" id="IPR011050">
    <property type="entry name" value="Pectin_lyase_fold/virulence"/>
</dbReference>
<evidence type="ECO:0000256" key="9">
    <source>
        <dbReference type="SAM" id="SignalP"/>
    </source>
</evidence>
<keyword evidence="5 9" id="KW-0732">Signal</keyword>
<keyword evidence="7" id="KW-0998">Cell outer membrane</keyword>
<dbReference type="InterPro" id="IPR047589">
    <property type="entry name" value="DUF11_rpt"/>
</dbReference>
<dbReference type="EMBL" id="QXED01000003">
    <property type="protein sequence ID" value="RIV23324.1"/>
    <property type="molecule type" value="Genomic_DNA"/>
</dbReference>
<evidence type="ECO:0000256" key="4">
    <source>
        <dbReference type="ARBA" id="ARBA00022525"/>
    </source>
</evidence>
<keyword evidence="12" id="KW-1185">Reference proteome</keyword>
<dbReference type="InterPro" id="IPR003368">
    <property type="entry name" value="POMP_repeat"/>
</dbReference>
<evidence type="ECO:0000256" key="5">
    <source>
        <dbReference type="ARBA" id="ARBA00022729"/>
    </source>
</evidence>
<evidence type="ECO:0000256" key="1">
    <source>
        <dbReference type="ARBA" id="ARBA00004196"/>
    </source>
</evidence>
<feature type="signal peptide" evidence="9">
    <location>
        <begin position="1"/>
        <end position="18"/>
    </location>
</feature>
<dbReference type="NCBIfam" id="TIGR01451">
    <property type="entry name" value="B_ant_repeat"/>
    <property type="match status" value="2"/>
</dbReference>
<dbReference type="Gene3D" id="2.160.20.10">
    <property type="entry name" value="Single-stranded right-handed beta-helix, Pectin lyase-like"/>
    <property type="match status" value="1"/>
</dbReference>
<dbReference type="Proteomes" id="UP000283523">
    <property type="component" value="Unassembled WGS sequence"/>
</dbReference>
<dbReference type="InterPro" id="IPR051172">
    <property type="entry name" value="Chlamydia_OmcB"/>
</dbReference>
<accession>A0A418MAC7</accession>
<keyword evidence="6" id="KW-0472">Membrane</keyword>
<dbReference type="NCBIfam" id="NF041518">
    <property type="entry name" value="choice_anch_Q"/>
    <property type="match status" value="1"/>
</dbReference>